<dbReference type="KEGG" id="aef:GEV26_15915"/>
<name>A0A5Q2MLL7_9ACTN</name>
<proteinExistence type="predicted"/>
<evidence type="ECO:0000313" key="1">
    <source>
        <dbReference type="EMBL" id="QGG42741.1"/>
    </source>
</evidence>
<dbReference type="AlphaFoldDB" id="A0A5Q2MLL7"/>
<dbReference type="Pfam" id="PF13593">
    <property type="entry name" value="SBF_like"/>
    <property type="match status" value="1"/>
</dbReference>
<dbReference type="RefSeq" id="WP_153654546.1">
    <property type="nucleotide sequence ID" value="NZ_CP045737.1"/>
</dbReference>
<dbReference type="Gene3D" id="1.20.1530.20">
    <property type="match status" value="1"/>
</dbReference>
<dbReference type="PANTHER" id="PTHR18640:SF5">
    <property type="entry name" value="SODIUM_BILE ACID COTRANSPORTER 7"/>
    <property type="match status" value="1"/>
</dbReference>
<dbReference type="InterPro" id="IPR038770">
    <property type="entry name" value="Na+/solute_symporter_sf"/>
</dbReference>
<organism evidence="1 2">
    <name type="scientific">Aeromicrobium yanjiei</name>
    <dbReference type="NCBI Taxonomy" id="2662028"/>
    <lineage>
        <taxon>Bacteria</taxon>
        <taxon>Bacillati</taxon>
        <taxon>Actinomycetota</taxon>
        <taxon>Actinomycetes</taxon>
        <taxon>Propionibacteriales</taxon>
        <taxon>Nocardioidaceae</taxon>
        <taxon>Aeromicrobium</taxon>
    </lineage>
</organism>
<keyword evidence="2" id="KW-1185">Reference proteome</keyword>
<protein>
    <submittedName>
        <fullName evidence="1">Bile acid:sodium symporter</fullName>
    </submittedName>
</protein>
<dbReference type="Proteomes" id="UP000392064">
    <property type="component" value="Chromosome"/>
</dbReference>
<dbReference type="InterPro" id="IPR016833">
    <property type="entry name" value="Put_Na-Bile_cotransptr"/>
</dbReference>
<gene>
    <name evidence="1" type="ORF">GEV26_15915</name>
</gene>
<dbReference type="GO" id="GO:0005886">
    <property type="term" value="C:plasma membrane"/>
    <property type="evidence" value="ECO:0007669"/>
    <property type="project" value="TreeGrafter"/>
</dbReference>
<dbReference type="EMBL" id="CP045737">
    <property type="protein sequence ID" value="QGG42741.1"/>
    <property type="molecule type" value="Genomic_DNA"/>
</dbReference>
<accession>A0A5Q2MLL7</accession>
<dbReference type="PANTHER" id="PTHR18640">
    <property type="entry name" value="SOLUTE CARRIER FAMILY 10 MEMBER 7"/>
    <property type="match status" value="1"/>
</dbReference>
<reference evidence="1 2" key="1">
    <citation type="submission" date="2019-11" db="EMBL/GenBank/DDBJ databases">
        <authorList>
            <person name="Li J."/>
        </authorList>
    </citation>
    <scope>NUCLEOTIDE SEQUENCE [LARGE SCALE GENOMIC DNA]</scope>
    <source>
        <strain evidence="1 2">MF47</strain>
    </source>
</reference>
<sequence length="319" mass="33171">MRQRPDPFIVALLAAALVASFLPVTGDALDVLKAVSAGAIGLLFFLYGARLSTAETMAGLGNWRLHAVILSTTFIVFPVLGLATQLLDGNLLRPSLASGVLLLCLVPSTVQSCVVYTGIAGGNVAGAVVSASLSNILGVFLTPALVALLMASDAQVDAGSIVRIVLQILAPFVLGQVLRPVVGGFVQRNDSRLKLYDRSSIVLVVFVAFSEGAEAHIWSALSVWSVLAVALVCACLLAVAMGWAVLIGRLSGLPREDRVAVLFCASNKSLASGLPIATVLFGGGEVALIVLPLMLYHQMQIITGAVLAKRLAPPAEPVR</sequence>
<dbReference type="PIRSF" id="PIRSF026166">
    <property type="entry name" value="UCP026166"/>
    <property type="match status" value="1"/>
</dbReference>
<evidence type="ECO:0000313" key="2">
    <source>
        <dbReference type="Proteomes" id="UP000392064"/>
    </source>
</evidence>